<evidence type="ECO:0000256" key="1">
    <source>
        <dbReference type="SAM" id="SignalP"/>
    </source>
</evidence>
<sequence>MNIKNKKSLKKISTLLIFTLVLLNMPFKAFAMGTTSLNNQKKILISQTDNNTDTTIKKPIVTQNLAGVELLTPIFFVPGIGEVAMATAGVFIVGGVTIAAGSWIYNTITNYLNKPISMASMNKTAVDKLGINAQNHIMSKGGKDPGKHNWNKMTKALFI</sequence>
<proteinExistence type="predicted"/>
<evidence type="ECO:0000313" key="3">
    <source>
        <dbReference type="Proteomes" id="UP000776252"/>
    </source>
</evidence>
<comment type="caution">
    <text evidence="2">The sequence shown here is derived from an EMBL/GenBank/DDBJ whole genome shotgun (WGS) entry which is preliminary data.</text>
</comment>
<feature type="chain" id="PRO_5046862459" evidence="1">
    <location>
        <begin position="32"/>
        <end position="159"/>
    </location>
</feature>
<name>A0ABS6BUD7_9CLOT</name>
<gene>
    <name evidence="2" type="ORF">KPL37_12285</name>
</gene>
<dbReference type="Proteomes" id="UP000776252">
    <property type="component" value="Unassembled WGS sequence"/>
</dbReference>
<keyword evidence="3" id="KW-1185">Reference proteome</keyword>
<protein>
    <submittedName>
        <fullName evidence="2">Uncharacterized protein</fullName>
    </submittedName>
</protein>
<keyword evidence="1" id="KW-0732">Signal</keyword>
<feature type="signal peptide" evidence="1">
    <location>
        <begin position="1"/>
        <end position="31"/>
    </location>
</feature>
<accession>A0ABS6BUD7</accession>
<organism evidence="2 3">
    <name type="scientific">Clostridium frigoris</name>
    <dbReference type="NCBI Taxonomy" id="205327"/>
    <lineage>
        <taxon>Bacteria</taxon>
        <taxon>Bacillati</taxon>
        <taxon>Bacillota</taxon>
        <taxon>Clostridia</taxon>
        <taxon>Eubacteriales</taxon>
        <taxon>Clostridiaceae</taxon>
        <taxon>Clostridium</taxon>
    </lineage>
</organism>
<evidence type="ECO:0000313" key="2">
    <source>
        <dbReference type="EMBL" id="MBU3160523.1"/>
    </source>
</evidence>
<dbReference type="EMBL" id="JAHLDV010000028">
    <property type="protein sequence ID" value="MBU3160523.1"/>
    <property type="molecule type" value="Genomic_DNA"/>
</dbReference>
<reference evidence="2 3" key="1">
    <citation type="submission" date="2021-06" db="EMBL/GenBank/DDBJ databases">
        <title>Clostridia strains as spoilage organisms.</title>
        <authorList>
            <person name="Wambui J."/>
            <person name="Stephan R."/>
            <person name="Stevens M.J.A."/>
        </authorList>
    </citation>
    <scope>NUCLEOTIDE SEQUENCE [LARGE SCALE GENOMIC DNA]</scope>
    <source>
        <strain evidence="2 3">DSM 14204</strain>
    </source>
</reference>
<dbReference type="RefSeq" id="WP_216149768.1">
    <property type="nucleotide sequence ID" value="NZ_JAHLDV010000028.1"/>
</dbReference>